<gene>
    <name evidence="5" type="ORF">TELCIR_14074</name>
</gene>
<protein>
    <recommendedName>
        <fullName evidence="4">Succinate dehydrogenase assembly factor 2, mitochondrial</fullName>
        <shortName evidence="4">SDH assembly factor 2</shortName>
        <shortName evidence="4">SDHAF2</shortName>
    </recommendedName>
</protein>
<dbReference type="AlphaFoldDB" id="A0A2G9U287"/>
<organism evidence="5 6">
    <name type="scientific">Teladorsagia circumcincta</name>
    <name type="common">Brown stomach worm</name>
    <name type="synonym">Ostertagia circumcincta</name>
    <dbReference type="NCBI Taxonomy" id="45464"/>
    <lineage>
        <taxon>Eukaryota</taxon>
        <taxon>Metazoa</taxon>
        <taxon>Ecdysozoa</taxon>
        <taxon>Nematoda</taxon>
        <taxon>Chromadorea</taxon>
        <taxon>Rhabditida</taxon>
        <taxon>Rhabditina</taxon>
        <taxon>Rhabditomorpha</taxon>
        <taxon>Strongyloidea</taxon>
        <taxon>Trichostrongylidae</taxon>
        <taxon>Teladorsagia</taxon>
    </lineage>
</organism>
<dbReference type="GO" id="GO:0006099">
    <property type="term" value="P:tricarboxylic acid cycle"/>
    <property type="evidence" value="ECO:0007669"/>
    <property type="project" value="TreeGrafter"/>
</dbReference>
<dbReference type="Proteomes" id="UP000230423">
    <property type="component" value="Unassembled WGS sequence"/>
</dbReference>
<proteinExistence type="inferred from homology"/>
<dbReference type="GO" id="GO:0006121">
    <property type="term" value="P:mitochondrial electron transport, succinate to ubiquinone"/>
    <property type="evidence" value="ECO:0007669"/>
    <property type="project" value="UniProtKB-UniRule"/>
</dbReference>
<comment type="function">
    <text evidence="4">Plays an essential role in the assembly of succinate dehydrogenase (SDH), an enzyme complex (also referred to as respiratory complex II) that is a component of both the tricarboxylic acid (TCA) cycle and the mitochondrial electron transport chain, and which couples the oxidation of succinate to fumarate with the reduction of ubiquinone (coenzyme Q) to ubiquinol. Required for flavinylation (covalent attachment of FAD) of the flavoprotein subunit of the SDH catalytic dimer.</text>
</comment>
<sequence length="136" mass="15713">MFRSSATRLVSLFNATKYSSLSRACFCTPATARSMTEENLETMRARLLYQSKKRGILENDILIGDFGEKYLNKMDRETLKEYDTLINGDIMEWDLYYYMSGKEEPPADVAKSTAFQLLKKFVDEKEFAKDVKANKS</sequence>
<accession>A0A2G9U287</accession>
<keyword evidence="6" id="KW-1185">Reference proteome</keyword>
<dbReference type="GO" id="GO:0005759">
    <property type="term" value="C:mitochondrial matrix"/>
    <property type="evidence" value="ECO:0007669"/>
    <property type="project" value="UniProtKB-SubCell"/>
</dbReference>
<dbReference type="InterPro" id="IPR028882">
    <property type="entry name" value="SDHAF2"/>
</dbReference>
<dbReference type="Pfam" id="PF03937">
    <property type="entry name" value="Sdh5"/>
    <property type="match status" value="1"/>
</dbReference>
<name>A0A2G9U287_TELCI</name>
<reference evidence="5 6" key="1">
    <citation type="submission" date="2015-09" db="EMBL/GenBank/DDBJ databases">
        <title>Draft genome of the parasitic nematode Teladorsagia circumcincta isolate WARC Sus (inbred).</title>
        <authorList>
            <person name="Mitreva M."/>
        </authorList>
    </citation>
    <scope>NUCLEOTIDE SEQUENCE [LARGE SCALE GENOMIC DNA]</scope>
    <source>
        <strain evidence="5 6">S</strain>
    </source>
</reference>
<comment type="subunit">
    <text evidence="4">Interacts with the flavoprotein subunit within the SDH catalytic dimer.</text>
</comment>
<dbReference type="HAMAP" id="MF_03057">
    <property type="entry name" value="SDHAF2"/>
    <property type="match status" value="1"/>
</dbReference>
<dbReference type="InterPro" id="IPR005631">
    <property type="entry name" value="SDH"/>
</dbReference>
<dbReference type="InterPro" id="IPR036714">
    <property type="entry name" value="SDH_sf"/>
</dbReference>
<dbReference type="Gene3D" id="1.10.150.250">
    <property type="entry name" value="Flavinator of succinate dehydrogenase"/>
    <property type="match status" value="1"/>
</dbReference>
<comment type="subcellular location">
    <subcellularLocation>
        <location evidence="1 4">Mitochondrion matrix</location>
    </subcellularLocation>
</comment>
<keyword evidence="3 4" id="KW-0143">Chaperone</keyword>
<evidence type="ECO:0000313" key="6">
    <source>
        <dbReference type="Proteomes" id="UP000230423"/>
    </source>
</evidence>
<dbReference type="PANTHER" id="PTHR12469:SF2">
    <property type="entry name" value="SUCCINATE DEHYDROGENASE ASSEMBLY FACTOR 2, MITOCHONDRIAL"/>
    <property type="match status" value="1"/>
</dbReference>
<keyword evidence="2 4" id="KW-0496">Mitochondrion</keyword>
<evidence type="ECO:0000256" key="1">
    <source>
        <dbReference type="ARBA" id="ARBA00004305"/>
    </source>
</evidence>
<evidence type="ECO:0000313" key="5">
    <source>
        <dbReference type="EMBL" id="PIO64305.1"/>
    </source>
</evidence>
<dbReference type="OrthoDB" id="284292at2759"/>
<dbReference type="PANTHER" id="PTHR12469">
    <property type="entry name" value="PROTEIN EMI5 HOMOLOG, MITOCHONDRIAL"/>
    <property type="match status" value="1"/>
</dbReference>
<dbReference type="FunFam" id="1.10.150.250:FF:000002">
    <property type="entry name" value="Succinate dehydrogenase assembly factor 2, mitochondrial"/>
    <property type="match status" value="1"/>
</dbReference>
<evidence type="ECO:0000256" key="2">
    <source>
        <dbReference type="ARBA" id="ARBA00023128"/>
    </source>
</evidence>
<evidence type="ECO:0000256" key="3">
    <source>
        <dbReference type="ARBA" id="ARBA00023186"/>
    </source>
</evidence>
<dbReference type="SUPFAM" id="SSF109910">
    <property type="entry name" value="YgfY-like"/>
    <property type="match status" value="1"/>
</dbReference>
<evidence type="ECO:0000256" key="4">
    <source>
        <dbReference type="HAMAP-Rule" id="MF_03057"/>
    </source>
</evidence>
<dbReference type="EMBL" id="KZ350021">
    <property type="protein sequence ID" value="PIO64305.1"/>
    <property type="molecule type" value="Genomic_DNA"/>
</dbReference>
<comment type="similarity">
    <text evidence="4">Belongs to the SDHAF2 family.</text>
</comment>
<dbReference type="GO" id="GO:0034553">
    <property type="term" value="P:mitochondrial respiratory chain complex II assembly"/>
    <property type="evidence" value="ECO:0007669"/>
    <property type="project" value="TreeGrafter"/>
</dbReference>